<evidence type="ECO:0000259" key="4">
    <source>
        <dbReference type="SMART" id="SM01191"/>
    </source>
</evidence>
<keyword evidence="2" id="KW-0539">Nucleus</keyword>
<feature type="compositionally biased region" description="Low complexity" evidence="3">
    <location>
        <begin position="112"/>
        <end position="128"/>
    </location>
</feature>
<dbReference type="InterPro" id="IPR036142">
    <property type="entry name" value="ENT_dom-like_sf"/>
</dbReference>
<dbReference type="AlphaFoldDB" id="A0A150GVI3"/>
<name>A0A150GVI3_GONPE</name>
<evidence type="ECO:0000256" key="1">
    <source>
        <dbReference type="ARBA" id="ARBA00004123"/>
    </source>
</evidence>
<gene>
    <name evidence="5" type="ORF">GPECTOR_6g815</name>
</gene>
<feature type="region of interest" description="Disordered" evidence="3">
    <location>
        <begin position="112"/>
        <end position="143"/>
    </location>
</feature>
<comment type="caution">
    <text evidence="5">The sequence shown here is derived from an EMBL/GenBank/DDBJ whole genome shotgun (WGS) entry which is preliminary data.</text>
</comment>
<proteinExistence type="predicted"/>
<dbReference type="STRING" id="33097.A0A150GVI3"/>
<protein>
    <recommendedName>
        <fullName evidence="4">ENT domain-containing protein</fullName>
    </recommendedName>
</protein>
<dbReference type="EMBL" id="LSYV01000007">
    <property type="protein sequence ID" value="KXZ53897.1"/>
    <property type="molecule type" value="Genomic_DNA"/>
</dbReference>
<dbReference type="Proteomes" id="UP000075714">
    <property type="component" value="Unassembled WGS sequence"/>
</dbReference>
<feature type="domain" description="ENT" evidence="4">
    <location>
        <begin position="1"/>
        <end position="75"/>
    </location>
</feature>
<dbReference type="OrthoDB" id="533394at2759"/>
<feature type="region of interest" description="Disordered" evidence="3">
    <location>
        <begin position="209"/>
        <end position="249"/>
    </location>
</feature>
<evidence type="ECO:0000313" key="6">
    <source>
        <dbReference type="Proteomes" id="UP000075714"/>
    </source>
</evidence>
<evidence type="ECO:0000313" key="5">
    <source>
        <dbReference type="EMBL" id="KXZ53897.1"/>
    </source>
</evidence>
<feature type="compositionally biased region" description="Pro residues" evidence="3">
    <location>
        <begin position="129"/>
        <end position="139"/>
    </location>
</feature>
<comment type="subcellular location">
    <subcellularLocation>
        <location evidence="1">Nucleus</location>
    </subcellularLocation>
</comment>
<dbReference type="SMART" id="SM01191">
    <property type="entry name" value="ENT"/>
    <property type="match status" value="1"/>
</dbReference>
<accession>A0A150GVI3</accession>
<evidence type="ECO:0000256" key="3">
    <source>
        <dbReference type="SAM" id="MobiDB-lite"/>
    </source>
</evidence>
<evidence type="ECO:0000256" key="2">
    <source>
        <dbReference type="ARBA" id="ARBA00023242"/>
    </source>
</evidence>
<keyword evidence="6" id="KW-1185">Reference proteome</keyword>
<feature type="compositionally biased region" description="Pro residues" evidence="3">
    <location>
        <begin position="240"/>
        <end position="249"/>
    </location>
</feature>
<dbReference type="GO" id="GO:0005634">
    <property type="term" value="C:nucleus"/>
    <property type="evidence" value="ECO:0007669"/>
    <property type="project" value="UniProtKB-SubCell"/>
</dbReference>
<organism evidence="5 6">
    <name type="scientific">Gonium pectorale</name>
    <name type="common">Green alga</name>
    <dbReference type="NCBI Taxonomy" id="33097"/>
    <lineage>
        <taxon>Eukaryota</taxon>
        <taxon>Viridiplantae</taxon>
        <taxon>Chlorophyta</taxon>
        <taxon>core chlorophytes</taxon>
        <taxon>Chlorophyceae</taxon>
        <taxon>CS clade</taxon>
        <taxon>Chlamydomonadales</taxon>
        <taxon>Volvocaceae</taxon>
        <taxon>Gonium</taxon>
    </lineage>
</organism>
<dbReference type="SUPFAM" id="SSF158639">
    <property type="entry name" value="ENT-like"/>
    <property type="match status" value="1"/>
</dbReference>
<reference evidence="6" key="1">
    <citation type="journal article" date="2016" name="Nat. Commun.">
        <title>The Gonium pectorale genome demonstrates co-option of cell cycle regulation during the evolution of multicellularity.</title>
        <authorList>
            <person name="Hanschen E.R."/>
            <person name="Marriage T.N."/>
            <person name="Ferris P.J."/>
            <person name="Hamaji T."/>
            <person name="Toyoda A."/>
            <person name="Fujiyama A."/>
            <person name="Neme R."/>
            <person name="Noguchi H."/>
            <person name="Minakuchi Y."/>
            <person name="Suzuki M."/>
            <person name="Kawai-Toyooka H."/>
            <person name="Smith D.R."/>
            <person name="Sparks H."/>
            <person name="Anderson J."/>
            <person name="Bakaric R."/>
            <person name="Luria V."/>
            <person name="Karger A."/>
            <person name="Kirschner M.W."/>
            <person name="Durand P.M."/>
            <person name="Michod R.E."/>
            <person name="Nozaki H."/>
            <person name="Olson B.J."/>
        </authorList>
    </citation>
    <scope>NUCLEOTIDE SEQUENCE [LARGE SCALE GENOMIC DNA]</scope>
    <source>
        <strain evidence="6">NIES-2863</strain>
    </source>
</reference>
<sequence>MDPIAQLGHAAYHALCVAFAAQHKDKLYAPETDVLLEEARELLGISEDDDAEIRDQIEKDPMIAALRRGELPPGGVRLPAAPAARPAGFGGASMPPPSAPAAVAATAYETPFSAPAQQSQKATSKKAAAPPPAALPPATAPAAGSTGYVGRMLKRLFPDLSPPWVTGTIVQYNPANGKHLISYGAPLKKELWDCIEEFAPQNFQWVEPGSEPAVPTTSKAGGASKSGAASKAAPKAVTPKAPPPPPPAPKPIVPVAPVAAPLLALPGGPSTFHSTGVSLTAAPYSDGFLKSCLAKNRPEDLCTMLSSLDDREMAVARELIALVEDPGDAAELNRLFQESQQLGQREQQLRAELRELGVMG</sequence>
<dbReference type="InterPro" id="IPR005491">
    <property type="entry name" value="ENT_dom"/>
</dbReference>
<feature type="compositionally biased region" description="Low complexity" evidence="3">
    <location>
        <begin position="216"/>
        <end position="239"/>
    </location>
</feature>